<dbReference type="Pfam" id="PF06114">
    <property type="entry name" value="Peptidase_M78"/>
    <property type="match status" value="1"/>
</dbReference>
<evidence type="ECO:0000313" key="2">
    <source>
        <dbReference type="EMBL" id="TQE96273.1"/>
    </source>
</evidence>
<protein>
    <submittedName>
        <fullName evidence="2">ImmA/IrrE family metallo-endopeptidase</fullName>
    </submittedName>
</protein>
<gene>
    <name evidence="2" type="ORF">FKY71_16695</name>
</gene>
<accession>A0A540VJH8</accession>
<dbReference type="PANTHER" id="PTHR43236:SF1">
    <property type="entry name" value="BLL7220 PROTEIN"/>
    <property type="match status" value="1"/>
</dbReference>
<name>A0A540VJH8_9GAMM</name>
<reference evidence="2 3" key="1">
    <citation type="submission" date="2019-06" db="EMBL/GenBank/DDBJ databases">
        <title>Metagenome assembled Genome of Spiribacter salinus SL48-SHIP from the microbial mat of Salt Lake 48 (Novosibirsk region, Russia).</title>
        <authorList>
            <person name="Shipova A."/>
            <person name="Rozanov A.S."/>
            <person name="Bryanskaya A.V."/>
            <person name="Peltek S.E."/>
        </authorList>
    </citation>
    <scope>NUCLEOTIDE SEQUENCE [LARGE SCALE GENOMIC DNA]</scope>
    <source>
        <strain evidence="2">SL48-SHIP-2</strain>
    </source>
</reference>
<proteinExistence type="predicted"/>
<dbReference type="EMBL" id="VIFK01000349">
    <property type="protein sequence ID" value="TQE96273.1"/>
    <property type="molecule type" value="Genomic_DNA"/>
</dbReference>
<comment type="caution">
    <text evidence="2">The sequence shown here is derived from an EMBL/GenBank/DDBJ whole genome shotgun (WGS) entry which is preliminary data.</text>
</comment>
<sequence length="319" mass="36941">MMMAGNTPEWMQRRLDRIAEMAEFLASRYADGRKLNVQEVIERQPEHKVTCSFESYGEEAFDGLIEYVPRTDGFHIHCNMDRCDRVNSGRTRFTLAHELGHYQIDEHRAWLKAHTDVLHPCFCFRSDSERKVMQEREADHFAAHFLLPTGWLKKDFGMPAPDGQLVIDVACKYRLSLQAAALRIVQVESIPCAMVVWAPNGRRAWGWMSDRVFRTYFGLLKHGQRLPKECPTRRLLDNPRPAGEIIRDKTIAETWFPAAEEDQFTGDAGIRRERRDVIVNEHAISLGRFGVMTFLCGNEWIRLLCAPSKGEAPRFWGFR</sequence>
<evidence type="ECO:0000313" key="3">
    <source>
        <dbReference type="Proteomes" id="UP000315400"/>
    </source>
</evidence>
<dbReference type="InterPro" id="IPR010359">
    <property type="entry name" value="IrrE_HExxH"/>
</dbReference>
<dbReference type="Gene3D" id="1.10.10.2910">
    <property type="match status" value="1"/>
</dbReference>
<dbReference type="PANTHER" id="PTHR43236">
    <property type="entry name" value="ANTITOXIN HIGA1"/>
    <property type="match status" value="1"/>
</dbReference>
<feature type="domain" description="IrrE N-terminal-like" evidence="1">
    <location>
        <begin position="87"/>
        <end position="184"/>
    </location>
</feature>
<organism evidence="2 3">
    <name type="scientific">Spiribacter salinus</name>
    <dbReference type="NCBI Taxonomy" id="1335746"/>
    <lineage>
        <taxon>Bacteria</taxon>
        <taxon>Pseudomonadati</taxon>
        <taxon>Pseudomonadota</taxon>
        <taxon>Gammaproteobacteria</taxon>
        <taxon>Chromatiales</taxon>
        <taxon>Ectothiorhodospiraceae</taxon>
        <taxon>Spiribacter</taxon>
    </lineage>
</organism>
<dbReference type="AlphaFoldDB" id="A0A540VJH8"/>
<dbReference type="InterPro" id="IPR052345">
    <property type="entry name" value="Rad_response_metalloprotease"/>
</dbReference>
<dbReference type="Proteomes" id="UP000315400">
    <property type="component" value="Unassembled WGS sequence"/>
</dbReference>
<evidence type="ECO:0000259" key="1">
    <source>
        <dbReference type="Pfam" id="PF06114"/>
    </source>
</evidence>